<dbReference type="GeneID" id="19943394"/>
<dbReference type="OMA" id="NHVVNQS"/>
<name>T0S4Q1_SAPDV</name>
<dbReference type="InterPro" id="IPR016024">
    <property type="entry name" value="ARM-type_fold"/>
</dbReference>
<dbReference type="Proteomes" id="UP000030762">
    <property type="component" value="Unassembled WGS sequence"/>
</dbReference>
<protein>
    <submittedName>
        <fullName evidence="2">Uncharacterized protein</fullName>
    </submittedName>
</protein>
<evidence type="ECO:0000313" key="2">
    <source>
        <dbReference type="EMBL" id="EQC40008.1"/>
    </source>
</evidence>
<dbReference type="OrthoDB" id="7537227at2759"/>
<dbReference type="PANTHER" id="PTHR46241:SF1">
    <property type="entry name" value="OUTER DYNEIN ARM-DOCKING COMPLEX SUBUNIT 2"/>
    <property type="match status" value="1"/>
</dbReference>
<dbReference type="InterPro" id="IPR011989">
    <property type="entry name" value="ARM-like"/>
</dbReference>
<dbReference type="AlphaFoldDB" id="T0S4Q1"/>
<dbReference type="PANTHER" id="PTHR46241">
    <property type="entry name" value="ARMADILLO REPEAT-CONTAINING PROTEIN 4 ARMC4"/>
    <property type="match status" value="1"/>
</dbReference>
<sequence>MSVTWPSLETRTPPIVVVDVHRVAYSDVPTPQEVALSKELLALQADRDVIEARCQKEIVQLETRLHEADLRESELLQRLQATHLDHVEHEHAAVLAERDAWKDRLEAMQAEVQKHKIAQRAEDAWHHRFGEHMIASRATTSGADVVFSRFGQTIALLPAFEAHNVVRAGSLAFLANILRETESDMVVGPVLVALTHIAIAHDELRHAIVLAHALSPLVHLLETSSNPAVLTEAARLLAALASAASNKTPLATKPTVKALGCLLLVHEASPSVLAASLAALVNLTHSADVLRTQVVNANVVPIVSRLLGETTDVAVQVEAANVLCNVSFAGVSNQTTVLMAQGDAELVSRLRDSTKIDNSSDLVRRLQRSAALAVANLASTSSAQIALGYCDVSTSCLQLLVDAKHPPVLEACALVVAALCYQCKVNKVRLAAQNGLHVCVYVLGEPRRFGADDAVLTATCLAVATLVLTDANARTFDDVDGPSVLVQLCLRATTPTLLEASAMAIAALVPTPEFKHKHLSCGKVLAVERAGGLTALERAAHSLYGSVSAAVPSWLQTALTIFRASLGEIKASVTLQASDVDVTNPKSDELESVLPEVYPRSYLGRQVLSQILPDPVCTEYYRPKSAA</sequence>
<dbReference type="Gene3D" id="1.25.10.10">
    <property type="entry name" value="Leucine-rich Repeat Variant"/>
    <property type="match status" value="1"/>
</dbReference>
<dbReference type="InParanoid" id="T0S4Q1"/>
<accession>T0S4Q1</accession>
<dbReference type="eggNOG" id="ENOG502QV8V">
    <property type="taxonomic scope" value="Eukaryota"/>
</dbReference>
<reference evidence="2 3" key="1">
    <citation type="submission" date="2012-04" db="EMBL/GenBank/DDBJ databases">
        <title>The Genome Sequence of Saprolegnia declina VS20.</title>
        <authorList>
            <consortium name="The Broad Institute Genome Sequencing Platform"/>
            <person name="Russ C."/>
            <person name="Nusbaum C."/>
            <person name="Tyler B."/>
            <person name="van West P."/>
            <person name="Dieguez-Uribeondo J."/>
            <person name="de Bruijn I."/>
            <person name="Tripathy S."/>
            <person name="Jiang R."/>
            <person name="Young S.K."/>
            <person name="Zeng Q."/>
            <person name="Gargeya S."/>
            <person name="Fitzgerald M."/>
            <person name="Haas B."/>
            <person name="Abouelleil A."/>
            <person name="Alvarado L."/>
            <person name="Arachchi H.M."/>
            <person name="Berlin A."/>
            <person name="Chapman S.B."/>
            <person name="Goldberg J."/>
            <person name="Griggs A."/>
            <person name="Gujja S."/>
            <person name="Hansen M."/>
            <person name="Howarth C."/>
            <person name="Imamovic A."/>
            <person name="Larimer J."/>
            <person name="McCowen C."/>
            <person name="Montmayeur A."/>
            <person name="Murphy C."/>
            <person name="Neiman D."/>
            <person name="Pearson M."/>
            <person name="Priest M."/>
            <person name="Roberts A."/>
            <person name="Saif S."/>
            <person name="Shea T."/>
            <person name="Sisk P."/>
            <person name="Sykes S."/>
            <person name="Wortman J."/>
            <person name="Nusbaum C."/>
            <person name="Birren B."/>
        </authorList>
    </citation>
    <scope>NUCLEOTIDE SEQUENCE [LARGE SCALE GENOMIC DNA]</scope>
    <source>
        <strain evidence="2 3">VS20</strain>
    </source>
</reference>
<dbReference type="SMART" id="SM00185">
    <property type="entry name" value="ARM"/>
    <property type="match status" value="3"/>
</dbReference>
<evidence type="ECO:0000313" key="3">
    <source>
        <dbReference type="Proteomes" id="UP000030762"/>
    </source>
</evidence>
<feature type="coiled-coil region" evidence="1">
    <location>
        <begin position="91"/>
        <end position="118"/>
    </location>
</feature>
<dbReference type="EMBL" id="JH767137">
    <property type="protein sequence ID" value="EQC40008.1"/>
    <property type="molecule type" value="Genomic_DNA"/>
</dbReference>
<dbReference type="RefSeq" id="XP_008606482.1">
    <property type="nucleotide sequence ID" value="XM_008608260.1"/>
</dbReference>
<dbReference type="SUPFAM" id="SSF48371">
    <property type="entry name" value="ARM repeat"/>
    <property type="match status" value="1"/>
</dbReference>
<keyword evidence="1" id="KW-0175">Coiled coil</keyword>
<gene>
    <name evidence="2" type="ORF">SDRG_02667</name>
</gene>
<keyword evidence="3" id="KW-1185">Reference proteome</keyword>
<evidence type="ECO:0000256" key="1">
    <source>
        <dbReference type="SAM" id="Coils"/>
    </source>
</evidence>
<proteinExistence type="predicted"/>
<dbReference type="InterPro" id="IPR000225">
    <property type="entry name" value="Armadillo"/>
</dbReference>
<organism evidence="2 3">
    <name type="scientific">Saprolegnia diclina (strain VS20)</name>
    <dbReference type="NCBI Taxonomy" id="1156394"/>
    <lineage>
        <taxon>Eukaryota</taxon>
        <taxon>Sar</taxon>
        <taxon>Stramenopiles</taxon>
        <taxon>Oomycota</taxon>
        <taxon>Saprolegniomycetes</taxon>
        <taxon>Saprolegniales</taxon>
        <taxon>Saprolegniaceae</taxon>
        <taxon>Saprolegnia</taxon>
    </lineage>
</organism>
<dbReference type="VEuPathDB" id="FungiDB:SDRG_02667"/>